<sequence length="384" mass="43519">TELREKLARYKRHLRDLAAENRELHQRTTTQARQLQAQSSGFAQELDDLKSKAFVKCAKVSDTEVQGKWKTLGFSIRQFVMSHFPVALDRQTVQLLAPMEEFMWLPEMATTLQTPMVCHIVLESWIWHFLCFRVFDSHSDFWAGEVGKTLNTQCDQLRGIIASASNSSASTVAAVAQFHEWRVRSVDFISRLGISDERSSIMRVADEMTCFLRFAASSANAYGQISFDMRQEMLGILQKASQLAGIFRTSKADFQVFITRVKLPLVKPPSFGFPFDPETMECVKDLRGFPQGDSAPVVDLAVSPGIFKVGNSDGENYDSERVLVKLQALCNLQTVLGFFHRDEEHQEPSDAQGSLIQTEDARIKNEDQWEECEVKSVFKAEPED</sequence>
<accession>A0AAN6VP76</accession>
<protein>
    <submittedName>
        <fullName evidence="2">Uncharacterized protein</fullName>
    </submittedName>
</protein>
<proteinExistence type="predicted"/>
<organism evidence="2 3">
    <name type="scientific">Chaetomidium leptoderma</name>
    <dbReference type="NCBI Taxonomy" id="669021"/>
    <lineage>
        <taxon>Eukaryota</taxon>
        <taxon>Fungi</taxon>
        <taxon>Dikarya</taxon>
        <taxon>Ascomycota</taxon>
        <taxon>Pezizomycotina</taxon>
        <taxon>Sordariomycetes</taxon>
        <taxon>Sordariomycetidae</taxon>
        <taxon>Sordariales</taxon>
        <taxon>Chaetomiaceae</taxon>
        <taxon>Chaetomidium</taxon>
    </lineage>
</organism>
<comment type="caution">
    <text evidence="2">The sequence shown here is derived from an EMBL/GenBank/DDBJ whole genome shotgun (WGS) entry which is preliminary data.</text>
</comment>
<dbReference type="AlphaFoldDB" id="A0AAN6VP76"/>
<evidence type="ECO:0000313" key="3">
    <source>
        <dbReference type="Proteomes" id="UP001302745"/>
    </source>
</evidence>
<reference evidence="2" key="1">
    <citation type="journal article" date="2023" name="Mol. Phylogenet. Evol.">
        <title>Genome-scale phylogeny and comparative genomics of the fungal order Sordariales.</title>
        <authorList>
            <person name="Hensen N."/>
            <person name="Bonometti L."/>
            <person name="Westerberg I."/>
            <person name="Brannstrom I.O."/>
            <person name="Guillou S."/>
            <person name="Cros-Aarteil S."/>
            <person name="Calhoun S."/>
            <person name="Haridas S."/>
            <person name="Kuo A."/>
            <person name="Mondo S."/>
            <person name="Pangilinan J."/>
            <person name="Riley R."/>
            <person name="LaButti K."/>
            <person name="Andreopoulos B."/>
            <person name="Lipzen A."/>
            <person name="Chen C."/>
            <person name="Yan M."/>
            <person name="Daum C."/>
            <person name="Ng V."/>
            <person name="Clum A."/>
            <person name="Steindorff A."/>
            <person name="Ohm R.A."/>
            <person name="Martin F."/>
            <person name="Silar P."/>
            <person name="Natvig D.O."/>
            <person name="Lalanne C."/>
            <person name="Gautier V."/>
            <person name="Ament-Velasquez S.L."/>
            <person name="Kruys A."/>
            <person name="Hutchinson M.I."/>
            <person name="Powell A.J."/>
            <person name="Barry K."/>
            <person name="Miller A.N."/>
            <person name="Grigoriev I.V."/>
            <person name="Debuchy R."/>
            <person name="Gladieux P."/>
            <person name="Hiltunen Thoren M."/>
            <person name="Johannesson H."/>
        </authorList>
    </citation>
    <scope>NUCLEOTIDE SEQUENCE</scope>
    <source>
        <strain evidence="2">CBS 538.74</strain>
    </source>
</reference>
<keyword evidence="1" id="KW-0175">Coiled coil</keyword>
<dbReference type="Proteomes" id="UP001302745">
    <property type="component" value="Unassembled WGS sequence"/>
</dbReference>
<gene>
    <name evidence="2" type="ORF">C8A00DRAFT_13908</name>
</gene>
<feature type="non-terminal residue" evidence="2">
    <location>
        <position position="1"/>
    </location>
</feature>
<dbReference type="EMBL" id="MU856897">
    <property type="protein sequence ID" value="KAK4154994.1"/>
    <property type="molecule type" value="Genomic_DNA"/>
</dbReference>
<evidence type="ECO:0000313" key="2">
    <source>
        <dbReference type="EMBL" id="KAK4154994.1"/>
    </source>
</evidence>
<name>A0AAN6VP76_9PEZI</name>
<keyword evidence="3" id="KW-1185">Reference proteome</keyword>
<evidence type="ECO:0000256" key="1">
    <source>
        <dbReference type="SAM" id="Coils"/>
    </source>
</evidence>
<reference evidence="2" key="2">
    <citation type="submission" date="2023-05" db="EMBL/GenBank/DDBJ databases">
        <authorList>
            <consortium name="Lawrence Berkeley National Laboratory"/>
            <person name="Steindorff A."/>
            <person name="Hensen N."/>
            <person name="Bonometti L."/>
            <person name="Westerberg I."/>
            <person name="Brannstrom I.O."/>
            <person name="Guillou S."/>
            <person name="Cros-Aarteil S."/>
            <person name="Calhoun S."/>
            <person name="Haridas S."/>
            <person name="Kuo A."/>
            <person name="Mondo S."/>
            <person name="Pangilinan J."/>
            <person name="Riley R."/>
            <person name="Labutti K."/>
            <person name="Andreopoulos B."/>
            <person name="Lipzen A."/>
            <person name="Chen C."/>
            <person name="Yanf M."/>
            <person name="Daum C."/>
            <person name="Ng V."/>
            <person name="Clum A."/>
            <person name="Ohm R."/>
            <person name="Martin F."/>
            <person name="Silar P."/>
            <person name="Natvig D."/>
            <person name="Lalanne C."/>
            <person name="Gautier V."/>
            <person name="Ament-Velasquez S.L."/>
            <person name="Kruys A."/>
            <person name="Hutchinson M.I."/>
            <person name="Powell A.J."/>
            <person name="Barry K."/>
            <person name="Miller A.N."/>
            <person name="Grigoriev I.V."/>
            <person name="Debuchy R."/>
            <person name="Gladieux P."/>
            <person name="Thoren M.H."/>
            <person name="Johannesson H."/>
        </authorList>
    </citation>
    <scope>NUCLEOTIDE SEQUENCE</scope>
    <source>
        <strain evidence="2">CBS 538.74</strain>
    </source>
</reference>
<feature type="coiled-coil region" evidence="1">
    <location>
        <begin position="7"/>
        <end position="52"/>
    </location>
</feature>